<accession>A0ABW4JG27</accession>
<protein>
    <submittedName>
        <fullName evidence="5">Helix-turn-helix domain-containing protein</fullName>
    </submittedName>
</protein>
<evidence type="ECO:0000256" key="2">
    <source>
        <dbReference type="ARBA" id="ARBA00023125"/>
    </source>
</evidence>
<evidence type="ECO:0000256" key="1">
    <source>
        <dbReference type="ARBA" id="ARBA00023015"/>
    </source>
</evidence>
<dbReference type="SUPFAM" id="SSF46689">
    <property type="entry name" value="Homeodomain-like"/>
    <property type="match status" value="2"/>
</dbReference>
<evidence type="ECO:0000313" key="5">
    <source>
        <dbReference type="EMBL" id="MFD1674616.1"/>
    </source>
</evidence>
<evidence type="ECO:0000256" key="3">
    <source>
        <dbReference type="ARBA" id="ARBA00023163"/>
    </source>
</evidence>
<comment type="caution">
    <text evidence="5">The sequence shown here is derived from an EMBL/GenBank/DDBJ whole genome shotgun (WGS) entry which is preliminary data.</text>
</comment>
<sequence length="300" mass="35013">MKSVMQDQREKSKVICPYIREADYAIRRPWVIHERRLLDYLVVYIQQGLCKVIVEHQTFLLRPGQFFLIQPDRLVKMEGLTDTTTPFVHFDVFYNSDRESSFPTKQGQLDLSAYLHLVQPTFYDAYHQSIPVVLHPKNPMKLAQLMLSLVEYFQHRDPIFQLKAQSVALDIIIMILEDHLPHDADLHVQSNSLHWMTSYFANNLSSPLQLEDMAKRANLSTSWFNVLFKRTYGMSPYQFLLKMRIDHAKELLATTQHSLEEISAYCGFADIHHFAKTFKLKTGTSPGLYRSSVDKRLEDS</sequence>
<gene>
    <name evidence="5" type="ORF">ACFSB2_07845</name>
</gene>
<dbReference type="Pfam" id="PF02311">
    <property type="entry name" value="AraC_binding"/>
    <property type="match status" value="1"/>
</dbReference>
<evidence type="ECO:0000313" key="6">
    <source>
        <dbReference type="Proteomes" id="UP001597079"/>
    </source>
</evidence>
<keyword evidence="1" id="KW-0805">Transcription regulation</keyword>
<dbReference type="PANTHER" id="PTHR43280:SF2">
    <property type="entry name" value="HTH-TYPE TRANSCRIPTIONAL REGULATOR EXSA"/>
    <property type="match status" value="1"/>
</dbReference>
<dbReference type="PROSITE" id="PS00041">
    <property type="entry name" value="HTH_ARAC_FAMILY_1"/>
    <property type="match status" value="1"/>
</dbReference>
<dbReference type="InterPro" id="IPR003313">
    <property type="entry name" value="AraC-bd"/>
</dbReference>
<evidence type="ECO:0000259" key="4">
    <source>
        <dbReference type="PROSITE" id="PS01124"/>
    </source>
</evidence>
<dbReference type="Proteomes" id="UP001597079">
    <property type="component" value="Unassembled WGS sequence"/>
</dbReference>
<reference evidence="6" key="1">
    <citation type="journal article" date="2019" name="Int. J. Syst. Evol. Microbiol.">
        <title>The Global Catalogue of Microorganisms (GCM) 10K type strain sequencing project: providing services to taxonomists for standard genome sequencing and annotation.</title>
        <authorList>
            <consortium name="The Broad Institute Genomics Platform"/>
            <consortium name="The Broad Institute Genome Sequencing Center for Infectious Disease"/>
            <person name="Wu L."/>
            <person name="Ma J."/>
        </authorList>
    </citation>
    <scope>NUCLEOTIDE SEQUENCE [LARGE SCALE GENOMIC DNA]</scope>
    <source>
        <strain evidence="6">CGMCC 1.12286</strain>
    </source>
</reference>
<dbReference type="InterPro" id="IPR009057">
    <property type="entry name" value="Homeodomain-like_sf"/>
</dbReference>
<dbReference type="PROSITE" id="PS01124">
    <property type="entry name" value="HTH_ARAC_FAMILY_2"/>
    <property type="match status" value="1"/>
</dbReference>
<dbReference type="EMBL" id="JBHUCX010000020">
    <property type="protein sequence ID" value="MFD1674616.1"/>
    <property type="molecule type" value="Genomic_DNA"/>
</dbReference>
<dbReference type="SMART" id="SM00342">
    <property type="entry name" value="HTH_ARAC"/>
    <property type="match status" value="1"/>
</dbReference>
<dbReference type="Pfam" id="PF12833">
    <property type="entry name" value="HTH_18"/>
    <property type="match status" value="1"/>
</dbReference>
<dbReference type="RefSeq" id="WP_377942476.1">
    <property type="nucleotide sequence ID" value="NZ_JBHUCX010000020.1"/>
</dbReference>
<proteinExistence type="predicted"/>
<keyword evidence="3" id="KW-0804">Transcription</keyword>
<dbReference type="PANTHER" id="PTHR43280">
    <property type="entry name" value="ARAC-FAMILY TRANSCRIPTIONAL REGULATOR"/>
    <property type="match status" value="1"/>
</dbReference>
<feature type="domain" description="HTH araC/xylS-type" evidence="4">
    <location>
        <begin position="194"/>
        <end position="292"/>
    </location>
</feature>
<keyword evidence="6" id="KW-1185">Reference proteome</keyword>
<name>A0ABW4JG27_9BACL</name>
<dbReference type="InterPro" id="IPR018062">
    <property type="entry name" value="HTH_AraC-typ_CS"/>
</dbReference>
<dbReference type="InterPro" id="IPR037923">
    <property type="entry name" value="HTH-like"/>
</dbReference>
<dbReference type="InterPro" id="IPR018060">
    <property type="entry name" value="HTH_AraC"/>
</dbReference>
<dbReference type="SUPFAM" id="SSF51215">
    <property type="entry name" value="Regulatory protein AraC"/>
    <property type="match status" value="1"/>
</dbReference>
<dbReference type="Gene3D" id="1.10.10.60">
    <property type="entry name" value="Homeodomain-like"/>
    <property type="match status" value="2"/>
</dbReference>
<keyword evidence="2" id="KW-0238">DNA-binding</keyword>
<organism evidence="5 6">
    <name type="scientific">Alicyclobacillus fodiniaquatilis</name>
    <dbReference type="NCBI Taxonomy" id="1661150"/>
    <lineage>
        <taxon>Bacteria</taxon>
        <taxon>Bacillati</taxon>
        <taxon>Bacillota</taxon>
        <taxon>Bacilli</taxon>
        <taxon>Bacillales</taxon>
        <taxon>Alicyclobacillaceae</taxon>
        <taxon>Alicyclobacillus</taxon>
    </lineage>
</organism>